<dbReference type="GO" id="GO:0043161">
    <property type="term" value="P:proteasome-mediated ubiquitin-dependent protein catabolic process"/>
    <property type="evidence" value="ECO:0007669"/>
    <property type="project" value="TreeGrafter"/>
</dbReference>
<organism evidence="2 3">
    <name type="scientific">Bombus terrestris</name>
    <name type="common">Buff-tailed bumblebee</name>
    <name type="synonym">Apis terrestris</name>
    <dbReference type="NCBI Taxonomy" id="30195"/>
    <lineage>
        <taxon>Eukaryota</taxon>
        <taxon>Metazoa</taxon>
        <taxon>Ecdysozoa</taxon>
        <taxon>Arthropoda</taxon>
        <taxon>Hexapoda</taxon>
        <taxon>Insecta</taxon>
        <taxon>Pterygota</taxon>
        <taxon>Neoptera</taxon>
        <taxon>Endopterygota</taxon>
        <taxon>Hymenoptera</taxon>
        <taxon>Apocrita</taxon>
        <taxon>Aculeata</taxon>
        <taxon>Apoidea</taxon>
        <taxon>Anthophila</taxon>
        <taxon>Apidae</taxon>
        <taxon>Bombus</taxon>
        <taxon>Bombus</taxon>
    </lineage>
</organism>
<dbReference type="Proteomes" id="UP000835206">
    <property type="component" value="Chromosome 10"/>
</dbReference>
<evidence type="ECO:0000313" key="2">
    <source>
        <dbReference type="Proteomes" id="UP000835206"/>
    </source>
</evidence>
<evidence type="ECO:0000313" key="3">
    <source>
        <dbReference type="RefSeq" id="XP_048265443.1"/>
    </source>
</evidence>
<dbReference type="GeneID" id="100646152"/>
<dbReference type="PANTHER" id="PTHR10943">
    <property type="entry name" value="26S PROTEASOME NON-ATPASE REGULATORY SUBUNIT"/>
    <property type="match status" value="1"/>
</dbReference>
<proteinExistence type="predicted"/>
<dbReference type="InterPro" id="IPR011989">
    <property type="entry name" value="ARM-like"/>
</dbReference>
<name>A0A9C6W6Q0_BOMTE</name>
<keyword evidence="3" id="KW-0647">Proteasome</keyword>
<dbReference type="PANTHER" id="PTHR10943:SF2">
    <property type="entry name" value="26S PROTEASOME NON-ATPASE REGULATORY SUBUNIT 1"/>
    <property type="match status" value="1"/>
</dbReference>
<evidence type="ECO:0000256" key="1">
    <source>
        <dbReference type="ARBA" id="ARBA00022737"/>
    </source>
</evidence>
<dbReference type="AlphaFoldDB" id="A0A9C6W6Q0"/>
<keyword evidence="1" id="KW-0677">Repeat</keyword>
<dbReference type="Gene3D" id="1.25.10.10">
    <property type="entry name" value="Leucine-rich Repeat Variant"/>
    <property type="match status" value="1"/>
</dbReference>
<gene>
    <name evidence="3" type="primary">LOC100646152</name>
</gene>
<sequence length="88" mass="9595">MASLGVVDRHHEQEFLSVMQSYVLWDTGAGADCSQSSGLCVLGLIRAKHGTAITDYLFGQFKDTQNEMTCHWSCLGLGLAATESHMDD</sequence>
<dbReference type="GO" id="GO:0008540">
    <property type="term" value="C:proteasome regulatory particle, base subcomplex"/>
    <property type="evidence" value="ECO:0007669"/>
    <property type="project" value="TreeGrafter"/>
</dbReference>
<accession>A0A9C6W6Q0</accession>
<protein>
    <submittedName>
        <fullName evidence="3">26S proteasome non-ATPase regulatory subunit 1</fullName>
    </submittedName>
</protein>
<dbReference type="RefSeq" id="XP_048265443.1">
    <property type="nucleotide sequence ID" value="XM_048409486.1"/>
</dbReference>
<keyword evidence="2" id="KW-1185">Reference proteome</keyword>
<dbReference type="GO" id="GO:0005634">
    <property type="term" value="C:nucleus"/>
    <property type="evidence" value="ECO:0007669"/>
    <property type="project" value="TreeGrafter"/>
</dbReference>
<reference evidence="3" key="1">
    <citation type="submission" date="2025-08" db="UniProtKB">
        <authorList>
            <consortium name="RefSeq"/>
        </authorList>
    </citation>
    <scope>IDENTIFICATION</scope>
</reference>
<dbReference type="KEGG" id="bter:100646152"/>
<dbReference type="GO" id="GO:0034515">
    <property type="term" value="C:proteasome storage granule"/>
    <property type="evidence" value="ECO:0007669"/>
    <property type="project" value="TreeGrafter"/>
</dbReference>